<dbReference type="EMBL" id="BMFY01000001">
    <property type="protein sequence ID" value="GGA03639.1"/>
    <property type="molecule type" value="Genomic_DNA"/>
</dbReference>
<dbReference type="InterPro" id="IPR012340">
    <property type="entry name" value="NA-bd_OB-fold"/>
</dbReference>
<dbReference type="RefSeq" id="WP_188549137.1">
    <property type="nucleotide sequence ID" value="NZ_BMFY01000001.1"/>
</dbReference>
<dbReference type="PROSITE" id="PS51857">
    <property type="entry name" value="CSD_2"/>
    <property type="match status" value="1"/>
</dbReference>
<evidence type="ECO:0000313" key="2">
    <source>
        <dbReference type="EMBL" id="GGA03639.1"/>
    </source>
</evidence>
<evidence type="ECO:0000313" key="3">
    <source>
        <dbReference type="Proteomes" id="UP000616114"/>
    </source>
</evidence>
<evidence type="ECO:0000259" key="1">
    <source>
        <dbReference type="PROSITE" id="PS51857"/>
    </source>
</evidence>
<dbReference type="AlphaFoldDB" id="A0A8J2TVA6"/>
<dbReference type="SMART" id="SM00357">
    <property type="entry name" value="CSP"/>
    <property type="match status" value="1"/>
</dbReference>
<dbReference type="Proteomes" id="UP000616114">
    <property type="component" value="Unassembled WGS sequence"/>
</dbReference>
<gene>
    <name evidence="2" type="ORF">GCM10011333_02970</name>
</gene>
<proteinExistence type="predicted"/>
<reference evidence="2" key="2">
    <citation type="submission" date="2020-09" db="EMBL/GenBank/DDBJ databases">
        <authorList>
            <person name="Sun Q."/>
            <person name="Zhou Y."/>
        </authorList>
    </citation>
    <scope>NUCLEOTIDE SEQUENCE</scope>
    <source>
        <strain evidence="2">CGMCC 1.12785</strain>
    </source>
</reference>
<feature type="domain" description="CSD" evidence="1">
    <location>
        <begin position="1"/>
        <end position="64"/>
    </location>
</feature>
<accession>A0A8J2TVA6</accession>
<dbReference type="SUPFAM" id="SSF50249">
    <property type="entry name" value="Nucleic acid-binding proteins"/>
    <property type="match status" value="1"/>
</dbReference>
<protein>
    <submittedName>
        <fullName evidence="2">Cold-shock protein</fullName>
    </submittedName>
</protein>
<dbReference type="InterPro" id="IPR011129">
    <property type="entry name" value="CSD"/>
</dbReference>
<sequence length="126" mass="13806">MPTGKVKFFDVEKGFGFVTGDDGEQAFLHASALPDGVTELKPGTRLDYDIVAGRKGTQVLKARLLEPAKPARRKRRSATELSSMVQDVINLLDQESNSLRQGRYPDRAHGKKIAALLRAIADDLEG</sequence>
<keyword evidence="3" id="KW-1185">Reference proteome</keyword>
<dbReference type="PRINTS" id="PR00050">
    <property type="entry name" value="COLDSHOCK"/>
</dbReference>
<dbReference type="Gene3D" id="2.40.50.140">
    <property type="entry name" value="Nucleic acid-binding proteins"/>
    <property type="match status" value="1"/>
</dbReference>
<dbReference type="InterPro" id="IPR002059">
    <property type="entry name" value="CSP_DNA-bd"/>
</dbReference>
<name>A0A8J2TVA6_9MICO</name>
<dbReference type="GO" id="GO:0003676">
    <property type="term" value="F:nucleic acid binding"/>
    <property type="evidence" value="ECO:0007669"/>
    <property type="project" value="InterPro"/>
</dbReference>
<organism evidence="2 3">
    <name type="scientific">Sediminivirga luteola</name>
    <dbReference type="NCBI Taxonomy" id="1774748"/>
    <lineage>
        <taxon>Bacteria</taxon>
        <taxon>Bacillati</taxon>
        <taxon>Actinomycetota</taxon>
        <taxon>Actinomycetes</taxon>
        <taxon>Micrococcales</taxon>
        <taxon>Brevibacteriaceae</taxon>
        <taxon>Sediminivirga</taxon>
    </lineage>
</organism>
<comment type="caution">
    <text evidence="2">The sequence shown here is derived from an EMBL/GenBank/DDBJ whole genome shotgun (WGS) entry which is preliminary data.</text>
</comment>
<dbReference type="Pfam" id="PF00313">
    <property type="entry name" value="CSD"/>
    <property type="match status" value="1"/>
</dbReference>
<reference evidence="2" key="1">
    <citation type="journal article" date="2014" name="Int. J. Syst. Evol. Microbiol.">
        <title>Complete genome sequence of Corynebacterium casei LMG S-19264T (=DSM 44701T), isolated from a smear-ripened cheese.</title>
        <authorList>
            <consortium name="US DOE Joint Genome Institute (JGI-PGF)"/>
            <person name="Walter F."/>
            <person name="Albersmeier A."/>
            <person name="Kalinowski J."/>
            <person name="Ruckert C."/>
        </authorList>
    </citation>
    <scope>NUCLEOTIDE SEQUENCE</scope>
    <source>
        <strain evidence="2">CGMCC 1.12785</strain>
    </source>
</reference>